<organism evidence="3">
    <name type="scientific">Hyalella azteca</name>
    <name type="common">Amphipod</name>
    <dbReference type="NCBI Taxonomy" id="294128"/>
    <lineage>
        <taxon>Eukaryota</taxon>
        <taxon>Metazoa</taxon>
        <taxon>Ecdysozoa</taxon>
        <taxon>Arthropoda</taxon>
        <taxon>Crustacea</taxon>
        <taxon>Multicrustacea</taxon>
        <taxon>Malacostraca</taxon>
        <taxon>Eumalacostraca</taxon>
        <taxon>Peracarida</taxon>
        <taxon>Amphipoda</taxon>
        <taxon>Senticaudata</taxon>
        <taxon>Talitrida</taxon>
        <taxon>Talitroidea</taxon>
        <taxon>Hyalellidae</taxon>
        <taxon>Hyalella</taxon>
    </lineage>
</organism>
<feature type="region of interest" description="Disordered" evidence="1">
    <location>
        <begin position="161"/>
        <end position="204"/>
    </location>
</feature>
<dbReference type="Pfam" id="PF12874">
    <property type="entry name" value="zf-met"/>
    <property type="match status" value="1"/>
</dbReference>
<evidence type="ECO:0000259" key="2">
    <source>
        <dbReference type="PROSITE" id="PS00028"/>
    </source>
</evidence>
<dbReference type="OrthoDB" id="6077919at2759"/>
<dbReference type="AlphaFoldDB" id="A0A6A0HCL8"/>
<reference evidence="3" key="1">
    <citation type="submission" date="2014-08" db="EMBL/GenBank/DDBJ databases">
        <authorList>
            <person name="Murali S."/>
            <person name="Richards S."/>
            <person name="Bandaranaike D."/>
            <person name="Bellair M."/>
            <person name="Blankenburg K."/>
            <person name="Chao H."/>
            <person name="Dinh H."/>
            <person name="Doddapaneni H."/>
            <person name="Dugan-Rocha S."/>
            <person name="Elkadiri S."/>
            <person name="Gnanaolivu R."/>
            <person name="Hughes D."/>
            <person name="Lee S."/>
            <person name="Li M."/>
            <person name="Ming W."/>
            <person name="Munidasa M."/>
            <person name="Muniz J."/>
            <person name="Nguyen L."/>
            <person name="Osuji N."/>
            <person name="Pu L.-L."/>
            <person name="Puazo M."/>
            <person name="Skinner E."/>
            <person name="Qu C."/>
            <person name="Quiroz J."/>
            <person name="Raj R."/>
            <person name="Weissenberger G."/>
            <person name="Xin Y."/>
            <person name="Zou X."/>
            <person name="Han Y."/>
            <person name="Worley K."/>
            <person name="Muzny D."/>
            <person name="Gibbs R."/>
        </authorList>
    </citation>
    <scope>NUCLEOTIDE SEQUENCE</scope>
    <source>
        <strain evidence="3">HAZT.00-mixed</strain>
        <tissue evidence="3">Whole organism</tissue>
    </source>
</reference>
<feature type="domain" description="C2H2-type" evidence="2">
    <location>
        <begin position="93"/>
        <end position="114"/>
    </location>
</feature>
<accession>A0A6A0HCL8</accession>
<gene>
    <name evidence="3" type="ORF">HAZT_HAZT005202</name>
</gene>
<reference evidence="3" key="2">
    <citation type="journal article" date="2018" name="Environ. Sci. Technol.">
        <title>The Toxicogenome of Hyalella azteca: A Model for Sediment Ecotoxicology and Evolutionary Toxicology.</title>
        <authorList>
            <person name="Poynton H.C."/>
            <person name="Hasenbein S."/>
            <person name="Benoit J.B."/>
            <person name="Sepulveda M.S."/>
            <person name="Poelchau M.F."/>
            <person name="Hughes D.S.T."/>
            <person name="Murali S.C."/>
            <person name="Chen S."/>
            <person name="Glastad K.M."/>
            <person name="Goodisman M.A.D."/>
            <person name="Werren J.H."/>
            <person name="Vineis J.H."/>
            <person name="Bowen J.L."/>
            <person name="Friedrich M."/>
            <person name="Jones J."/>
            <person name="Robertson H.M."/>
            <person name="Feyereisen R."/>
            <person name="Mechler-Hickson A."/>
            <person name="Mathers N."/>
            <person name="Lee C.E."/>
            <person name="Colbourne J.K."/>
            <person name="Biales A."/>
            <person name="Johnston J.S."/>
            <person name="Wellborn G.A."/>
            <person name="Rosendale A.J."/>
            <person name="Cridge A.G."/>
            <person name="Munoz-Torres M.C."/>
            <person name="Bain P.A."/>
            <person name="Manny A.R."/>
            <person name="Major K.M."/>
            <person name="Lambert F.N."/>
            <person name="Vulpe C.D."/>
            <person name="Tuck P."/>
            <person name="Blalock B.J."/>
            <person name="Lin Y.Y."/>
            <person name="Smith M.E."/>
            <person name="Ochoa-Acuna H."/>
            <person name="Chen M.M."/>
            <person name="Childers C.P."/>
            <person name="Qu J."/>
            <person name="Dugan S."/>
            <person name="Lee S.L."/>
            <person name="Chao H."/>
            <person name="Dinh H."/>
            <person name="Han Y."/>
            <person name="Doddapaneni H."/>
            <person name="Worley K.C."/>
            <person name="Muzny D.M."/>
            <person name="Gibbs R.A."/>
            <person name="Richards S."/>
        </authorList>
    </citation>
    <scope>NUCLEOTIDE SEQUENCE</scope>
    <source>
        <strain evidence="3">HAZT.00-mixed</strain>
        <tissue evidence="3">Whole organism</tissue>
    </source>
</reference>
<dbReference type="InterPro" id="IPR013087">
    <property type="entry name" value="Znf_C2H2_type"/>
</dbReference>
<protein>
    <recommendedName>
        <fullName evidence="2">C2H2-type domain-containing protein</fullName>
    </recommendedName>
</protein>
<feature type="compositionally biased region" description="Acidic residues" evidence="1">
    <location>
        <begin position="183"/>
        <end position="204"/>
    </location>
</feature>
<proteinExistence type="predicted"/>
<sequence>MFRQVFTREDTLQANITYSMFHQVFTREDTLRSHLVRMHETDGGLNCNVCGKNFPSQGQLEAHLCSRAFVQKVHLKTHLRTMHQTLDAPTTPCRLCDAMVEDRIALRDHVTAAHGLSHAGYKTQVAELRKMGKIPEVVPPKVKVVDPSFRYKKVSVEDLEAMEKKGAGSSRSRAVAARRSYMDDDEEDEDEEDEEEEDDEDAEFEAYEKRIAVGRPRDKEELSFVESAFKVAEEMDQQVGVTRIQKITPVQYFSSSSSTNSNSNSCDIPATSAAACSMSDASLTFVSTAQSVSNNGSADIQPDEGVVMFSM</sequence>
<comment type="caution">
    <text evidence="3">The sequence shown here is derived from an EMBL/GenBank/DDBJ whole genome shotgun (WGS) entry which is preliminary data.</text>
</comment>
<feature type="compositionally biased region" description="Low complexity" evidence="1">
    <location>
        <begin position="167"/>
        <end position="179"/>
    </location>
</feature>
<dbReference type="Proteomes" id="UP000711488">
    <property type="component" value="Unassembled WGS sequence"/>
</dbReference>
<reference evidence="3" key="3">
    <citation type="submission" date="2019-06" db="EMBL/GenBank/DDBJ databases">
        <authorList>
            <person name="Poynton C."/>
            <person name="Hasenbein S."/>
            <person name="Benoit J.B."/>
            <person name="Sepulveda M.S."/>
            <person name="Poelchau M.F."/>
            <person name="Murali S.C."/>
            <person name="Chen S."/>
            <person name="Glastad K.M."/>
            <person name="Werren J.H."/>
            <person name="Vineis J.H."/>
            <person name="Bowen J.L."/>
            <person name="Friedrich M."/>
            <person name="Jones J."/>
            <person name="Robertson H.M."/>
            <person name="Feyereisen R."/>
            <person name="Mechler-Hickson A."/>
            <person name="Mathers N."/>
            <person name="Lee C.E."/>
            <person name="Colbourne J.K."/>
            <person name="Biales A."/>
            <person name="Johnston J.S."/>
            <person name="Wellborn G.A."/>
            <person name="Rosendale A.J."/>
            <person name="Cridge A.G."/>
            <person name="Munoz-Torres M.C."/>
            <person name="Bain P.A."/>
            <person name="Manny A.R."/>
            <person name="Major K.M."/>
            <person name="Lambert F.N."/>
            <person name="Vulpe C.D."/>
            <person name="Tuck P."/>
            <person name="Blalock B.J."/>
            <person name="Lin Y.-Y."/>
            <person name="Smith M.E."/>
            <person name="Ochoa-Acuna H."/>
            <person name="Chen M.-J.M."/>
            <person name="Childers C.P."/>
            <person name="Qu J."/>
            <person name="Dugan S."/>
            <person name="Lee S.L."/>
            <person name="Chao H."/>
            <person name="Dinh H."/>
            <person name="Han Y."/>
            <person name="Doddapaneni H."/>
            <person name="Worley K.C."/>
            <person name="Muzny D.M."/>
            <person name="Gibbs R.A."/>
            <person name="Richards S."/>
        </authorList>
    </citation>
    <scope>NUCLEOTIDE SEQUENCE</scope>
    <source>
        <strain evidence="3">HAZT.00-mixed</strain>
        <tissue evidence="3">Whole organism</tissue>
    </source>
</reference>
<name>A0A6A0HCL8_HYAAZ</name>
<dbReference type="EMBL" id="JQDR03001620">
    <property type="protein sequence ID" value="KAA0203462.1"/>
    <property type="molecule type" value="Genomic_DNA"/>
</dbReference>
<evidence type="ECO:0000313" key="3">
    <source>
        <dbReference type="EMBL" id="KAA0203462.1"/>
    </source>
</evidence>
<dbReference type="Gene3D" id="3.30.160.60">
    <property type="entry name" value="Classic Zinc Finger"/>
    <property type="match status" value="2"/>
</dbReference>
<dbReference type="PROSITE" id="PS00028">
    <property type="entry name" value="ZINC_FINGER_C2H2_1"/>
    <property type="match status" value="1"/>
</dbReference>
<evidence type="ECO:0000256" key="1">
    <source>
        <dbReference type="SAM" id="MobiDB-lite"/>
    </source>
</evidence>